<reference evidence="6 7" key="1">
    <citation type="submission" date="2019-08" db="EMBL/GenBank/DDBJ databases">
        <title>Seonamhaeicola sediminis sp. nov., isolated from marine sediment.</title>
        <authorList>
            <person name="Cao W.R."/>
        </authorList>
    </citation>
    <scope>NUCLEOTIDE SEQUENCE [LARGE SCALE GENOMIC DNA]</scope>
    <source>
        <strain evidence="6 7">B011</strain>
    </source>
</reference>
<dbReference type="AlphaFoldDB" id="A0A5D0IZT2"/>
<sequence length="431" mass="50398">MRRIIILIIISLNVLSCSQSQNMNPQEEKDWAYFQANKSRLCETKEQCDYLDSSNLLEYSKLIDAVYTKRSKMAEDFMDKYPESEHYDEMLNWFLHLYFEPKFISKDMDADRVAFLSSFTGPVRYGPKVTDFYRALPVDDKAMDKWVEKGNALVERVLNSDASDERKAEVEVRLLGRDFNLAKRWYDALPKMDREDDYWAHFDKQYWGSIYLRLFELLEKYPDYEPLAEYILSLLEEPLKIRSPKLAESYTKSFIEMSSNQKMLASGDAVKLLNEKLMSQKKAREALTEEEVSVSIEMDLVGLDGTEVKLSQLRGKLVLVDFWSIRCAPCIREMPHVASLYEKYKDEGFEVVGIVAEGDEAKERVLEITDKQCASWLQHMDKGNKSKISYHNLYNINALPEVWLLDRNGQIVDKKARGKRLDSLLKEYLRK</sequence>
<dbReference type="SUPFAM" id="SSF52833">
    <property type="entry name" value="Thioredoxin-like"/>
    <property type="match status" value="1"/>
</dbReference>
<dbReference type="Proteomes" id="UP000323930">
    <property type="component" value="Unassembled WGS sequence"/>
</dbReference>
<keyword evidence="2" id="KW-0201">Cytochrome c-type biogenesis</keyword>
<gene>
    <name evidence="6" type="ORF">FUA24_03390</name>
</gene>
<organism evidence="6 7">
    <name type="scientific">Seonamhaeicola marinus</name>
    <dbReference type="NCBI Taxonomy" id="1912246"/>
    <lineage>
        <taxon>Bacteria</taxon>
        <taxon>Pseudomonadati</taxon>
        <taxon>Bacteroidota</taxon>
        <taxon>Flavobacteriia</taxon>
        <taxon>Flavobacteriales</taxon>
        <taxon>Flavobacteriaceae</taxon>
    </lineage>
</organism>
<evidence type="ECO:0000259" key="5">
    <source>
        <dbReference type="PROSITE" id="PS51352"/>
    </source>
</evidence>
<dbReference type="PROSITE" id="PS51352">
    <property type="entry name" value="THIOREDOXIN_2"/>
    <property type="match status" value="1"/>
</dbReference>
<evidence type="ECO:0000256" key="4">
    <source>
        <dbReference type="ARBA" id="ARBA00023284"/>
    </source>
</evidence>
<accession>A0A5D0IZT2</accession>
<dbReference type="GO" id="GO:0030313">
    <property type="term" value="C:cell envelope"/>
    <property type="evidence" value="ECO:0007669"/>
    <property type="project" value="UniProtKB-SubCell"/>
</dbReference>
<evidence type="ECO:0000256" key="3">
    <source>
        <dbReference type="ARBA" id="ARBA00023157"/>
    </source>
</evidence>
<dbReference type="PANTHER" id="PTHR42852:SF6">
    <property type="entry name" value="THIOL:DISULFIDE INTERCHANGE PROTEIN DSBE"/>
    <property type="match status" value="1"/>
</dbReference>
<proteinExistence type="predicted"/>
<dbReference type="InterPro" id="IPR036249">
    <property type="entry name" value="Thioredoxin-like_sf"/>
</dbReference>
<dbReference type="GO" id="GO:0017004">
    <property type="term" value="P:cytochrome complex assembly"/>
    <property type="evidence" value="ECO:0007669"/>
    <property type="project" value="UniProtKB-KW"/>
</dbReference>
<dbReference type="PANTHER" id="PTHR42852">
    <property type="entry name" value="THIOL:DISULFIDE INTERCHANGE PROTEIN DSBE"/>
    <property type="match status" value="1"/>
</dbReference>
<comment type="caution">
    <text evidence="6">The sequence shown here is derived from an EMBL/GenBank/DDBJ whole genome shotgun (WGS) entry which is preliminary data.</text>
</comment>
<keyword evidence="7" id="KW-1185">Reference proteome</keyword>
<dbReference type="Gene3D" id="3.40.30.10">
    <property type="entry name" value="Glutaredoxin"/>
    <property type="match status" value="1"/>
</dbReference>
<dbReference type="RefSeq" id="WP_148540060.1">
    <property type="nucleotide sequence ID" value="NZ_VSDQ01000241.1"/>
</dbReference>
<comment type="subcellular location">
    <subcellularLocation>
        <location evidence="1">Cell envelope</location>
    </subcellularLocation>
</comment>
<name>A0A5D0IZT2_9FLAO</name>
<evidence type="ECO:0000313" key="6">
    <source>
        <dbReference type="EMBL" id="TYA89194.1"/>
    </source>
</evidence>
<dbReference type="InterPro" id="IPR050553">
    <property type="entry name" value="Thioredoxin_ResA/DsbE_sf"/>
</dbReference>
<evidence type="ECO:0000313" key="7">
    <source>
        <dbReference type="Proteomes" id="UP000323930"/>
    </source>
</evidence>
<evidence type="ECO:0000256" key="1">
    <source>
        <dbReference type="ARBA" id="ARBA00004196"/>
    </source>
</evidence>
<dbReference type="InterPro" id="IPR013766">
    <property type="entry name" value="Thioredoxin_domain"/>
</dbReference>
<evidence type="ECO:0000256" key="2">
    <source>
        <dbReference type="ARBA" id="ARBA00022748"/>
    </source>
</evidence>
<protein>
    <submittedName>
        <fullName evidence="6">TlpA family protein disulfide reductase</fullName>
    </submittedName>
</protein>
<keyword evidence="3" id="KW-1015">Disulfide bond</keyword>
<dbReference type="InterPro" id="IPR013740">
    <property type="entry name" value="Redoxin"/>
</dbReference>
<dbReference type="OrthoDB" id="1069091at2"/>
<keyword evidence="4" id="KW-0676">Redox-active center</keyword>
<dbReference type="CDD" id="cd02966">
    <property type="entry name" value="TlpA_like_family"/>
    <property type="match status" value="1"/>
</dbReference>
<dbReference type="Pfam" id="PF08534">
    <property type="entry name" value="Redoxin"/>
    <property type="match status" value="1"/>
</dbReference>
<feature type="domain" description="Thioredoxin" evidence="5">
    <location>
        <begin position="289"/>
        <end position="431"/>
    </location>
</feature>
<dbReference type="GO" id="GO:0016491">
    <property type="term" value="F:oxidoreductase activity"/>
    <property type="evidence" value="ECO:0007669"/>
    <property type="project" value="InterPro"/>
</dbReference>
<dbReference type="EMBL" id="VSDQ01000241">
    <property type="protein sequence ID" value="TYA89194.1"/>
    <property type="molecule type" value="Genomic_DNA"/>
</dbReference>